<name>A0A3D9UQ16_9MICO</name>
<gene>
    <name evidence="2" type="ORF">DFJ65_2627</name>
</gene>
<proteinExistence type="predicted"/>
<dbReference type="EMBL" id="QTUA01000001">
    <property type="protein sequence ID" value="REF31558.1"/>
    <property type="molecule type" value="Genomic_DNA"/>
</dbReference>
<keyword evidence="3" id="KW-1185">Reference proteome</keyword>
<sequence>MSSIEERLHDELTAAVDEVSVDPVALARTATRRGRRRRRRAVTASVVLPAVAVGTVVAVTVALRPDPGPISGGWPSGPVLLEDGQPLLTCNTPDRFTPSVARNGLPRENPVDFVPAMQQHAAAEAWSMPETLRRAADIARADWRVAAVSEHTALILFGAVNNPTTFSFEKSGSGWKVSGMGGCRNLRTVPSVSTRSWVDVSTGGTAGLLSRSSKTIKLNVIGSFCTDEPPLTTLVETTTAVTVYPTERRTSEGCVGAARLQVVTVTLSAPLGSRPLLDGTVWPIAAVHAQ</sequence>
<protein>
    <submittedName>
        <fullName evidence="2">Uncharacterized protein</fullName>
    </submittedName>
</protein>
<keyword evidence="1" id="KW-0812">Transmembrane</keyword>
<organism evidence="2 3">
    <name type="scientific">Calidifontibacter indicus</name>
    <dbReference type="NCBI Taxonomy" id="419650"/>
    <lineage>
        <taxon>Bacteria</taxon>
        <taxon>Bacillati</taxon>
        <taxon>Actinomycetota</taxon>
        <taxon>Actinomycetes</taxon>
        <taxon>Micrococcales</taxon>
        <taxon>Dermacoccaceae</taxon>
        <taxon>Calidifontibacter</taxon>
    </lineage>
</organism>
<accession>A0A3D9UQ16</accession>
<feature type="transmembrane region" description="Helical" evidence="1">
    <location>
        <begin position="41"/>
        <end position="63"/>
    </location>
</feature>
<reference evidence="2 3" key="1">
    <citation type="submission" date="2018-08" db="EMBL/GenBank/DDBJ databases">
        <title>Sequencing the genomes of 1000 actinobacteria strains.</title>
        <authorList>
            <person name="Klenk H.-P."/>
        </authorList>
    </citation>
    <scope>NUCLEOTIDE SEQUENCE [LARGE SCALE GENOMIC DNA]</scope>
    <source>
        <strain evidence="2 3">DSM 22967</strain>
    </source>
</reference>
<dbReference type="Proteomes" id="UP000256253">
    <property type="component" value="Unassembled WGS sequence"/>
</dbReference>
<evidence type="ECO:0000313" key="3">
    <source>
        <dbReference type="Proteomes" id="UP000256253"/>
    </source>
</evidence>
<keyword evidence="1" id="KW-0472">Membrane</keyword>
<evidence type="ECO:0000256" key="1">
    <source>
        <dbReference type="SAM" id="Phobius"/>
    </source>
</evidence>
<evidence type="ECO:0000313" key="2">
    <source>
        <dbReference type="EMBL" id="REF31558.1"/>
    </source>
</evidence>
<comment type="caution">
    <text evidence="2">The sequence shown here is derived from an EMBL/GenBank/DDBJ whole genome shotgun (WGS) entry which is preliminary data.</text>
</comment>
<keyword evidence="1" id="KW-1133">Transmembrane helix</keyword>
<dbReference type="AlphaFoldDB" id="A0A3D9UQ16"/>